<reference evidence="2 3" key="1">
    <citation type="journal article" date="2016" name="Genome Biol. Evol.">
        <title>Divergent and convergent evolution of fungal pathogenicity.</title>
        <authorList>
            <person name="Shang Y."/>
            <person name="Xiao G."/>
            <person name="Zheng P."/>
            <person name="Cen K."/>
            <person name="Zhan S."/>
            <person name="Wang C."/>
        </authorList>
    </citation>
    <scope>NUCLEOTIDE SEQUENCE [LARGE SCALE GENOMIC DNA]</scope>
    <source>
        <strain evidence="2 3">ARSEF 2679</strain>
    </source>
</reference>
<protein>
    <submittedName>
        <fullName evidence="2">F-box domain, cyclin-like protein</fullName>
    </submittedName>
</protein>
<sequence length="396" mass="43451">MAFEELPYELLLQILSYLPDLTTLDSLLRASPVAYRLFDDGANAVDVFESVLSDGCVCDHVQVLMRQVALLRAGARPFPPGYTEYAPWPVAPGLASFRRQVIEESLRHSSRRTPSPAGFAPRRLDRDTAPCVVRGVLVTGRRLAAASLDCIDYYLHELAAHVGGAAAGSDTAPTWSEEQRCVRTLWRLQLIFDVKRAARRGTLGWSRKDLKSLEGVAAVGATEDDWWLGLQVSRFSQHWPAAGASGGERFFYHAAAHHDCYYPDVPHPEKHEHATVMEYIRRRCGQDLATRVNQGLACPSTVAGDGEVRRTGEAPGPALGDRRKLIFASAAMQYYESVRPVAGTGVACAEHGGGAQGLDIATLRQAGFALWSNQRLKALTNLSDLPRFLNQTRTLA</sequence>
<dbReference type="Proteomes" id="UP000076744">
    <property type="component" value="Unassembled WGS sequence"/>
</dbReference>
<feature type="domain" description="F-box" evidence="1">
    <location>
        <begin position="1"/>
        <end position="51"/>
    </location>
</feature>
<evidence type="ECO:0000313" key="2">
    <source>
        <dbReference type="EMBL" id="OAA72566.1"/>
    </source>
</evidence>
<dbReference type="STRING" id="1081104.A0A168DFW9"/>
<name>A0A168DFW9_CORFA</name>
<comment type="caution">
    <text evidence="2">The sequence shown here is derived from an EMBL/GenBank/DDBJ whole genome shotgun (WGS) entry which is preliminary data.</text>
</comment>
<dbReference type="GeneID" id="30017931"/>
<organism evidence="2 3">
    <name type="scientific">Cordyceps fumosorosea (strain ARSEF 2679)</name>
    <name type="common">Isaria fumosorosea</name>
    <dbReference type="NCBI Taxonomy" id="1081104"/>
    <lineage>
        <taxon>Eukaryota</taxon>
        <taxon>Fungi</taxon>
        <taxon>Dikarya</taxon>
        <taxon>Ascomycota</taxon>
        <taxon>Pezizomycotina</taxon>
        <taxon>Sordariomycetes</taxon>
        <taxon>Hypocreomycetidae</taxon>
        <taxon>Hypocreales</taxon>
        <taxon>Cordycipitaceae</taxon>
        <taxon>Cordyceps</taxon>
    </lineage>
</organism>
<evidence type="ECO:0000313" key="3">
    <source>
        <dbReference type="Proteomes" id="UP000076744"/>
    </source>
</evidence>
<evidence type="ECO:0000259" key="1">
    <source>
        <dbReference type="PROSITE" id="PS50181"/>
    </source>
</evidence>
<dbReference type="RefSeq" id="XP_018708012.1">
    <property type="nucleotide sequence ID" value="XM_018845246.1"/>
</dbReference>
<proteinExistence type="predicted"/>
<dbReference type="EMBL" id="AZHB01000002">
    <property type="protein sequence ID" value="OAA72566.1"/>
    <property type="molecule type" value="Genomic_DNA"/>
</dbReference>
<gene>
    <name evidence="2" type="ORF">ISF_01639</name>
</gene>
<dbReference type="OrthoDB" id="4358152at2759"/>
<accession>A0A168DFW9</accession>
<keyword evidence="3" id="KW-1185">Reference proteome</keyword>
<dbReference type="PROSITE" id="PS50181">
    <property type="entry name" value="FBOX"/>
    <property type="match status" value="1"/>
</dbReference>
<dbReference type="AlphaFoldDB" id="A0A168DFW9"/>
<dbReference type="InterPro" id="IPR001810">
    <property type="entry name" value="F-box_dom"/>
</dbReference>